<dbReference type="GO" id="GO:0016592">
    <property type="term" value="C:mediator complex"/>
    <property type="evidence" value="ECO:0007669"/>
    <property type="project" value="InterPro"/>
</dbReference>
<dbReference type="PANTHER" id="PTHR13114:SF7">
    <property type="entry name" value="MEDIATOR OF RNA POLYMERASE II TRANSCRIPTION SUBUNIT 17"/>
    <property type="match status" value="1"/>
</dbReference>
<comment type="similarity">
    <text evidence="2">Belongs to the Mediator complex subunit 17 family.</text>
</comment>
<sequence>MVQTEQRVNDGLKPLSYHESLMQLRKSWRLKLMQSVVLGDASLRSIGSRAKEGGNFEVFGSDASKNQSSGFGPSPDVIKVRFSSTMESLLEKDLCTGRLRVSIKELNHKRPNSWQEFLERPSKKPVKICNLESPLSTSKRLCLAHNLLACREILSTLSFEASLLGVDKSKTDIVAFSSQGKVVATVFPGFQISVSLEKLNGDLAEDGCYDHPGLRTQLKRLLFLQHMASWSNIASAPNPPTGPVQVPRRLRAAGATTTLQNSTLSSCEGVPIITACVAGFGGPAASSWMAAQNQAFQTSSLRANQVFAAPVGQERYSYFNDWAINHQQPAIDDVVPSSLTLSGLEHALRSSQASTAAISCVLGSGESLLTQLISLAKHRVLRERVSKCLTGYARTEAAPGMCVLALWHSINSPLSSSVNVTFHSAGYSSFRSRLTICVGVNSISVYGACGSSQPIIIPATADTKTHLWRVLKAQEFGNQMFTLQGLASKLLGWIQLGCTAAASPSASATTPRDAVLMGSRSGNRLVCIRGGGSNSGGLELFVAKTTQDDLSSLASNGELFQTAMSVPKTLDFGRRSRLDFRQVDLSRLPGRHVVAKIESLLTCLSDA</sequence>
<organism evidence="7">
    <name type="scientific">Mesocestoides corti</name>
    <name type="common">Flatworm</name>
    <dbReference type="NCBI Taxonomy" id="53468"/>
    <lineage>
        <taxon>Eukaryota</taxon>
        <taxon>Metazoa</taxon>
        <taxon>Spiralia</taxon>
        <taxon>Lophotrochozoa</taxon>
        <taxon>Platyhelminthes</taxon>
        <taxon>Cestoda</taxon>
        <taxon>Eucestoda</taxon>
        <taxon>Cyclophyllidea</taxon>
        <taxon>Mesocestoididae</taxon>
        <taxon>Mesocestoides</taxon>
    </lineage>
</organism>
<evidence type="ECO:0000313" key="7">
    <source>
        <dbReference type="WBParaSite" id="MCU_000707-RB"/>
    </source>
</evidence>
<dbReference type="AlphaFoldDB" id="A0A5K3EI35"/>
<evidence type="ECO:0000256" key="1">
    <source>
        <dbReference type="ARBA" id="ARBA00004123"/>
    </source>
</evidence>
<comment type="subcellular location">
    <subcellularLocation>
        <location evidence="1">Nucleus</location>
    </subcellularLocation>
</comment>
<proteinExistence type="inferred from homology"/>
<evidence type="ECO:0000256" key="3">
    <source>
        <dbReference type="ARBA" id="ARBA00023015"/>
    </source>
</evidence>
<name>A0A5K3EI35_MESCO</name>
<dbReference type="InterPro" id="IPR019313">
    <property type="entry name" value="Mediator_Med17"/>
</dbReference>
<protein>
    <submittedName>
        <fullName evidence="6 7">Mediator of RNA polymerase II transcription subunit 13</fullName>
    </submittedName>
</protein>
<evidence type="ECO:0000256" key="4">
    <source>
        <dbReference type="ARBA" id="ARBA00023163"/>
    </source>
</evidence>
<dbReference type="GO" id="GO:0070847">
    <property type="term" value="C:core mediator complex"/>
    <property type="evidence" value="ECO:0007669"/>
    <property type="project" value="TreeGrafter"/>
</dbReference>
<keyword evidence="4" id="KW-0804">Transcription</keyword>
<dbReference type="PANTHER" id="PTHR13114">
    <property type="entry name" value="MEDIATOR OF RNA POLYMERASE II TRANSCRIPTION SUBUNIT 17"/>
    <property type="match status" value="1"/>
</dbReference>
<dbReference type="WBParaSite" id="MCU_000707-RB">
    <property type="protein sequence ID" value="MCU_000707-RB"/>
    <property type="gene ID" value="MCU_000707"/>
</dbReference>
<accession>A0A5K3EI35</accession>
<evidence type="ECO:0000256" key="5">
    <source>
        <dbReference type="ARBA" id="ARBA00023242"/>
    </source>
</evidence>
<dbReference type="GO" id="GO:0003712">
    <property type="term" value="F:transcription coregulator activity"/>
    <property type="evidence" value="ECO:0007669"/>
    <property type="project" value="InterPro"/>
</dbReference>
<evidence type="ECO:0000313" key="6">
    <source>
        <dbReference type="WBParaSite" id="MCU_000707-RA"/>
    </source>
</evidence>
<evidence type="ECO:0000256" key="2">
    <source>
        <dbReference type="ARBA" id="ARBA00005635"/>
    </source>
</evidence>
<dbReference type="WBParaSite" id="MCU_000707-RA">
    <property type="protein sequence ID" value="MCU_000707-RA"/>
    <property type="gene ID" value="MCU_000707"/>
</dbReference>
<keyword evidence="5" id="KW-0539">Nucleus</keyword>
<keyword evidence="3" id="KW-0805">Transcription regulation</keyword>
<reference evidence="6 7" key="1">
    <citation type="submission" date="2019-11" db="UniProtKB">
        <authorList>
            <consortium name="WormBaseParasite"/>
        </authorList>
    </citation>
    <scope>IDENTIFICATION</scope>
</reference>
<dbReference type="GO" id="GO:0006357">
    <property type="term" value="P:regulation of transcription by RNA polymerase II"/>
    <property type="evidence" value="ECO:0007669"/>
    <property type="project" value="InterPro"/>
</dbReference>